<evidence type="ECO:0000256" key="1">
    <source>
        <dbReference type="ARBA" id="ARBA00004146"/>
    </source>
</evidence>
<dbReference type="Gene3D" id="3.30.500.40">
    <property type="match status" value="1"/>
</dbReference>
<evidence type="ECO:0000256" key="3">
    <source>
        <dbReference type="ARBA" id="ARBA00022490"/>
    </source>
</evidence>
<evidence type="ECO:0000256" key="2">
    <source>
        <dbReference type="ARBA" id="ARBA00004496"/>
    </source>
</evidence>
<dbReference type="KEGG" id="cvn:111118964"/>
<dbReference type="RefSeq" id="XP_022314403.1">
    <property type="nucleotide sequence ID" value="XM_022458695.1"/>
</dbReference>
<dbReference type="SMART" id="SM01421">
    <property type="entry name" value="DUF3480"/>
    <property type="match status" value="1"/>
</dbReference>
<dbReference type="Gene3D" id="3.30.1360.220">
    <property type="entry name" value="Domain of unknown function (DUF3480), N-terminal subdomain"/>
    <property type="match status" value="2"/>
</dbReference>
<feature type="compositionally biased region" description="Polar residues" evidence="11">
    <location>
        <begin position="514"/>
        <end position="523"/>
    </location>
</feature>
<dbReference type="SMART" id="SM00064">
    <property type="entry name" value="FYVE"/>
    <property type="match status" value="1"/>
</dbReference>
<dbReference type="InterPro" id="IPR003903">
    <property type="entry name" value="UIM_dom"/>
</dbReference>
<dbReference type="FunFam" id="3.30.40.10:FF:000084">
    <property type="entry name" value="Zinc finger, FYVE domain-containing 9b"/>
    <property type="match status" value="1"/>
</dbReference>
<feature type="compositionally biased region" description="Polar residues" evidence="11">
    <location>
        <begin position="324"/>
        <end position="349"/>
    </location>
</feature>
<dbReference type="PANTHER" id="PTHR46319">
    <property type="entry name" value="ZINC FINGER FYVE DOMAIN-CONTAINING PROTEIN"/>
    <property type="match status" value="1"/>
</dbReference>
<dbReference type="Gene3D" id="3.30.40.10">
    <property type="entry name" value="Zinc/RING finger domain, C3HC4 (zinc finger)"/>
    <property type="match status" value="1"/>
</dbReference>
<feature type="region of interest" description="Disordered" evidence="11">
    <location>
        <begin position="866"/>
        <end position="954"/>
    </location>
</feature>
<dbReference type="GeneID" id="111118964"/>
<feature type="region of interest" description="Disordered" evidence="11">
    <location>
        <begin position="319"/>
        <end position="359"/>
    </location>
</feature>
<dbReference type="InterPro" id="IPR000306">
    <property type="entry name" value="Znf_FYVE"/>
</dbReference>
<dbReference type="Proteomes" id="UP000694844">
    <property type="component" value="Chromosome 2"/>
</dbReference>
<keyword evidence="6" id="KW-0967">Endosome</keyword>
<dbReference type="GO" id="GO:0005829">
    <property type="term" value="C:cytosol"/>
    <property type="evidence" value="ECO:0007669"/>
    <property type="project" value="UniProtKB-ARBA"/>
</dbReference>
<feature type="region of interest" description="Disordered" evidence="11">
    <location>
        <begin position="504"/>
        <end position="788"/>
    </location>
</feature>
<feature type="compositionally biased region" description="Polar residues" evidence="11">
    <location>
        <begin position="650"/>
        <end position="664"/>
    </location>
</feature>
<evidence type="ECO:0000256" key="5">
    <source>
        <dbReference type="ARBA" id="ARBA00022723"/>
    </source>
</evidence>
<evidence type="ECO:0000313" key="14">
    <source>
        <dbReference type="RefSeq" id="XP_022314403.1"/>
    </source>
</evidence>
<evidence type="ECO:0000256" key="8">
    <source>
        <dbReference type="ARBA" id="ARBA00022833"/>
    </source>
</evidence>
<protein>
    <submittedName>
        <fullName evidence="14">Zinc finger FYVE domain-containing protein 16-like isoform X1</fullName>
    </submittedName>
</protein>
<dbReference type="PANTHER" id="PTHR46319:SF3">
    <property type="entry name" value="ZINC FINGER FYVE DOMAIN-CONTAINING PROTEIN"/>
    <property type="match status" value="1"/>
</dbReference>
<reference evidence="14" key="1">
    <citation type="submission" date="2025-08" db="UniProtKB">
        <authorList>
            <consortium name="RefSeq"/>
        </authorList>
    </citation>
    <scope>IDENTIFICATION</scope>
    <source>
        <tissue evidence="14">Whole sample</tissue>
    </source>
</reference>
<dbReference type="FunFam" id="3.30.1360.220:FF:000001">
    <property type="entry name" value="Zinc finger, FYVE domain-containing 9a"/>
    <property type="match status" value="1"/>
</dbReference>
<dbReference type="CDD" id="cd15729">
    <property type="entry name" value="FYVE_endofin"/>
    <property type="match status" value="1"/>
</dbReference>
<keyword evidence="9" id="KW-0472">Membrane</keyword>
<keyword evidence="5" id="KW-0479">Metal-binding</keyword>
<dbReference type="GO" id="GO:0016197">
    <property type="term" value="P:endosomal transport"/>
    <property type="evidence" value="ECO:0007669"/>
    <property type="project" value="TreeGrafter"/>
</dbReference>
<evidence type="ECO:0000313" key="13">
    <source>
        <dbReference type="Proteomes" id="UP000694844"/>
    </source>
</evidence>
<dbReference type="InterPro" id="IPR017455">
    <property type="entry name" value="Znf_FYVE-rel"/>
</dbReference>
<keyword evidence="7 10" id="KW-0863">Zinc-finger</keyword>
<keyword evidence="13" id="KW-1185">Reference proteome</keyword>
<evidence type="ECO:0000256" key="10">
    <source>
        <dbReference type="PROSITE-ProRule" id="PRU00091"/>
    </source>
</evidence>
<feature type="compositionally biased region" description="Basic and acidic residues" evidence="11">
    <location>
        <begin position="524"/>
        <end position="546"/>
    </location>
</feature>
<accession>A0A8B8CF38</accession>
<dbReference type="Gene3D" id="6.10.140.100">
    <property type="match status" value="1"/>
</dbReference>
<dbReference type="InterPro" id="IPR013083">
    <property type="entry name" value="Znf_RING/FYVE/PHD"/>
</dbReference>
<evidence type="ECO:0000256" key="4">
    <source>
        <dbReference type="ARBA" id="ARBA00022553"/>
    </source>
</evidence>
<feature type="compositionally biased region" description="Polar residues" evidence="11">
    <location>
        <begin position="617"/>
        <end position="632"/>
    </location>
</feature>
<feature type="domain" description="FYVE-type" evidence="12">
    <location>
        <begin position="798"/>
        <end position="857"/>
    </location>
</feature>
<feature type="compositionally biased region" description="Polar residues" evidence="11">
    <location>
        <begin position="761"/>
        <end position="771"/>
    </location>
</feature>
<dbReference type="InterPro" id="IPR011011">
    <property type="entry name" value="Znf_FYVE_PHD"/>
</dbReference>
<dbReference type="PROSITE" id="PS50178">
    <property type="entry name" value="ZF_FYVE"/>
    <property type="match status" value="1"/>
</dbReference>
<dbReference type="Pfam" id="PF01363">
    <property type="entry name" value="FYVE"/>
    <property type="match status" value="1"/>
</dbReference>
<dbReference type="SUPFAM" id="SSF57903">
    <property type="entry name" value="FYVE/PHD zinc finger"/>
    <property type="match status" value="1"/>
</dbReference>
<keyword evidence="4" id="KW-0597">Phosphoprotein</keyword>
<dbReference type="GO" id="GO:0031901">
    <property type="term" value="C:early endosome membrane"/>
    <property type="evidence" value="ECO:0007669"/>
    <property type="project" value="UniProtKB-SubCell"/>
</dbReference>
<dbReference type="OrthoDB" id="5872154at2759"/>
<comment type="subcellular location">
    <subcellularLocation>
        <location evidence="2">Cytoplasm</location>
    </subcellularLocation>
    <subcellularLocation>
        <location evidence="1">Early endosome membrane</location>
    </subcellularLocation>
</comment>
<dbReference type="Pfam" id="PF11979">
    <property type="entry name" value="SARA_C"/>
    <property type="match status" value="1"/>
</dbReference>
<dbReference type="GO" id="GO:0008270">
    <property type="term" value="F:zinc ion binding"/>
    <property type="evidence" value="ECO:0007669"/>
    <property type="project" value="UniProtKB-KW"/>
</dbReference>
<evidence type="ECO:0000256" key="9">
    <source>
        <dbReference type="ARBA" id="ARBA00023136"/>
    </source>
</evidence>
<evidence type="ECO:0000256" key="6">
    <source>
        <dbReference type="ARBA" id="ARBA00022753"/>
    </source>
</evidence>
<organism evidence="13 14">
    <name type="scientific">Crassostrea virginica</name>
    <name type="common">Eastern oyster</name>
    <dbReference type="NCBI Taxonomy" id="6565"/>
    <lineage>
        <taxon>Eukaryota</taxon>
        <taxon>Metazoa</taxon>
        <taxon>Spiralia</taxon>
        <taxon>Lophotrochozoa</taxon>
        <taxon>Mollusca</taxon>
        <taxon>Bivalvia</taxon>
        <taxon>Autobranchia</taxon>
        <taxon>Pteriomorphia</taxon>
        <taxon>Ostreida</taxon>
        <taxon>Ostreoidea</taxon>
        <taxon>Ostreidae</taxon>
        <taxon>Crassostrea</taxon>
    </lineage>
</organism>
<proteinExistence type="predicted"/>
<evidence type="ECO:0000259" key="12">
    <source>
        <dbReference type="PROSITE" id="PS50178"/>
    </source>
</evidence>
<dbReference type="InterPro" id="IPR022557">
    <property type="entry name" value="SARA-like_C"/>
</dbReference>
<dbReference type="GO" id="GO:0005545">
    <property type="term" value="F:1-phosphatidylinositol binding"/>
    <property type="evidence" value="ECO:0007669"/>
    <property type="project" value="UniProtKB-ARBA"/>
</dbReference>
<evidence type="ECO:0000256" key="11">
    <source>
        <dbReference type="SAM" id="MobiDB-lite"/>
    </source>
</evidence>
<feature type="compositionally biased region" description="Basic and acidic residues" evidence="11">
    <location>
        <begin position="885"/>
        <end position="897"/>
    </location>
</feature>
<name>A0A8B8CF38_CRAVI</name>
<dbReference type="PROSITE" id="PS50330">
    <property type="entry name" value="UIM"/>
    <property type="match status" value="1"/>
</dbReference>
<keyword evidence="8" id="KW-0862">Zinc</keyword>
<sequence>MDSLIVDLDKVLDDFEAEETGKKSCPGQESRPSEFSNYVALKEDRPWEDLSNVAITSDLSWTTGGTNHTDQMMAYDVPYSPTDQFDLSEADFAPLADYKTSGSEKSSLVEKPATKPGHLVMNGDHKLDMGHVITNGSQEYKYPVQARDEFTPVYENQPFPPDLAHAISNGVNKSNLTYIQEVGEKTDDIRSSLTYHSQSMNGKMYTEIQTDSAQLSVPPNYHSIDNSVDSGVNSIESNAAFSPTNLEPLPSRTGKFTQHQVEGNIAAPHTNSLAGALDQDMALSLNQKTPNLINKTSLNSSLTPASFPSQQVMDTCGMEKTDHSLGQGSQALSYENNTGSSQETKSVGSSDRLPPNLDSYKMSNTHYTEANEEGFIGESEDTSVKFCDSREGEQNLELNSQDLSVRKASAGDTETNQSGTPNYVTKTEVDSTLTPTDIPHSEGHMKENDMKVPKEDRTVESVVDSEPTAKAATGAVGFLDSEVDISDMESYLDDVCSDIETDKQRTDIHPGESQIHTTDFTDSTDIRKQSSEIERESDSSKTEPEKQLTYSDVTTGHVGQEVDHEQSSQDKGFTDTVLQSEHSGNSDDPKVLRVLPPNMGARPKEPSKPMTGPSNPPAQVSDNLPNDPSLQDATLGEQIAEPRTADQSEETAVNETESCVQNRGNQDEDMDPDLAMAIALSLQESGLEEAGMRHSEDSSSQSSGRPHSWGPGEGIPHPQKRPQSLNLPARGETGHERSSAPYTFPYPNSDQAGSEREGTPEASSTADSQEASAAVDEPQGAGYNPTGVGNVAPRWIPDSEAPTCMSCDLRFTFTKRRHHCRGCGKVFCSSCCNLKSRLPYMDHKEARVCVPCHQILQADLHSDPVHGAMSSSGEAPAATTPAGVLKRDGTQKRHEPKQVIFSDGIRPGGDLTELDGSNKASSRLPLRRATRNQRRVEKSTAEGGGRRVRPGETSRTQCLIPETGLPPVVLSMKPNEELVLEDHPPMEKYLPQIKDEAAVPVTFALCSNLHVLIKILTLDCCVNRVCWCFTTRGMCTVGQDEIVVILEHLPEEDTIPMDIFRHLYHVYEEAGKGNTVSDMGHSIFTQTFLDDRDHGGFLYIKPTFQCLHKLLLPSPPYLFAILLQKWEMPWAKVFPIRLLLRLGAEYRYYPCPLISIRNRKPVFFEIGHTIMNLLADFRNFQYMLPQIHGVTIHMQDKRTTINFPRNRYEDMMKVVENSNEHVMAIGACFSTEADSHLVCIQNDDGNYQTQAINIQNKPRKVTGASFVVFNGALKPSSGLRAKSSIVEDGLMVQITPESMVALKQSIKDMKDFTIGCGPLAAQAPDEVVLIQWVREDKHINIGVKSPIDGMAMDGITSVHIPHATDYVGEHRLIRWTDVFFIENKDGGSREPVDVSRMAETLANAACIALTPHLDKLREANLVKIGLRVTLETDQVGYDIGANEEKLPDLYMNDLDNELIPVIHSAVPLCRGGSVVLELIFHILE</sequence>
<gene>
    <name evidence="14" type="primary">LOC111118964</name>
</gene>
<keyword evidence="3" id="KW-0963">Cytoplasm</keyword>
<evidence type="ECO:0000256" key="7">
    <source>
        <dbReference type="ARBA" id="ARBA00022771"/>
    </source>
</evidence>